<protein>
    <recommendedName>
        <fullName evidence="3">Lipoprotein</fullName>
    </recommendedName>
</protein>
<keyword evidence="2" id="KW-1185">Reference proteome</keyword>
<reference evidence="1 2" key="1">
    <citation type="submission" date="2015-04" db="EMBL/GenBank/DDBJ databases">
        <title>Genome sequence of aromatic hydrocarbons-degrading Sphingobium chungbukense DJ77.</title>
        <authorList>
            <person name="Kim Y.-C."/>
            <person name="Chae J.-C."/>
        </authorList>
    </citation>
    <scope>NUCLEOTIDE SEQUENCE [LARGE SCALE GENOMIC DNA]</scope>
    <source>
        <strain evidence="1 2">DJ77</strain>
    </source>
</reference>
<evidence type="ECO:0000313" key="1">
    <source>
        <dbReference type="EMBL" id="KKW90882.1"/>
    </source>
</evidence>
<dbReference type="RefSeq" id="WP_046764983.1">
    <property type="nucleotide sequence ID" value="NZ_LBIC01000008.1"/>
</dbReference>
<sequence length="102" mass="11597">MRRCLGPVVLLFLAVAGCSPSEKSQKGEDLRSDIPLRTILYLSEHPDEAKEIQAMCDQWKGSQRPISSWPSVVTQNCNNADAARLRNLQRDQRERMKKQMGI</sequence>
<accession>A0A0M3AL83</accession>
<dbReference type="PATRIC" id="fig|56193.3.peg.3740"/>
<proteinExistence type="predicted"/>
<gene>
    <name evidence="1" type="ORF">YP76_17855</name>
</gene>
<dbReference type="STRING" id="56193.YP76_17855"/>
<dbReference type="EMBL" id="LBIC01000008">
    <property type="protein sequence ID" value="KKW90882.1"/>
    <property type="molecule type" value="Genomic_DNA"/>
</dbReference>
<name>A0A0M3AL83_9SPHN</name>
<dbReference type="AlphaFoldDB" id="A0A0M3AL83"/>
<evidence type="ECO:0008006" key="3">
    <source>
        <dbReference type="Google" id="ProtNLM"/>
    </source>
</evidence>
<dbReference type="Proteomes" id="UP000033874">
    <property type="component" value="Unassembled WGS sequence"/>
</dbReference>
<evidence type="ECO:0000313" key="2">
    <source>
        <dbReference type="Proteomes" id="UP000033874"/>
    </source>
</evidence>
<organism evidence="1 2">
    <name type="scientific">Sphingobium chungbukense</name>
    <dbReference type="NCBI Taxonomy" id="56193"/>
    <lineage>
        <taxon>Bacteria</taxon>
        <taxon>Pseudomonadati</taxon>
        <taxon>Pseudomonadota</taxon>
        <taxon>Alphaproteobacteria</taxon>
        <taxon>Sphingomonadales</taxon>
        <taxon>Sphingomonadaceae</taxon>
        <taxon>Sphingobium</taxon>
    </lineage>
</organism>
<dbReference type="PROSITE" id="PS51257">
    <property type="entry name" value="PROKAR_LIPOPROTEIN"/>
    <property type="match status" value="1"/>
</dbReference>
<comment type="caution">
    <text evidence="1">The sequence shown here is derived from an EMBL/GenBank/DDBJ whole genome shotgun (WGS) entry which is preliminary data.</text>
</comment>